<evidence type="ECO:0000313" key="1">
    <source>
        <dbReference type="EMBL" id="MED5051581.1"/>
    </source>
</evidence>
<organism evidence="1 2">
    <name type="scientific">Anoxybacteroides rupiense</name>
    <dbReference type="NCBI Taxonomy" id="311460"/>
    <lineage>
        <taxon>Bacteria</taxon>
        <taxon>Bacillati</taxon>
        <taxon>Bacillota</taxon>
        <taxon>Bacilli</taxon>
        <taxon>Bacillales</taxon>
        <taxon>Anoxybacillaceae</taxon>
        <taxon>Anoxybacteroides</taxon>
    </lineage>
</organism>
<dbReference type="Proteomes" id="UP001339962">
    <property type="component" value="Unassembled WGS sequence"/>
</dbReference>
<dbReference type="RefSeq" id="WP_066149150.1">
    <property type="nucleotide sequence ID" value="NZ_JARTLI010000008.1"/>
</dbReference>
<name>A0ABD5IUF9_9BACL</name>
<comment type="caution">
    <text evidence="1">The sequence shown here is derived from an EMBL/GenBank/DDBJ whole genome shotgun (WGS) entry which is preliminary data.</text>
</comment>
<gene>
    <name evidence="1" type="ORF">P9850_06855</name>
</gene>
<dbReference type="AlphaFoldDB" id="A0ABD5IUF9"/>
<sequence>MEFSPETHLLHFFDNGRSIGNGLLSRQSATERRTISRLQTKPLAGSSIGCPWQSDHHIEVYGKKFINKTPYLLNMFPFIRIGQ</sequence>
<dbReference type="EMBL" id="JARTLI010000008">
    <property type="protein sequence ID" value="MED5051581.1"/>
    <property type="molecule type" value="Genomic_DNA"/>
</dbReference>
<evidence type="ECO:0000313" key="2">
    <source>
        <dbReference type="Proteomes" id="UP001339962"/>
    </source>
</evidence>
<proteinExistence type="predicted"/>
<protein>
    <submittedName>
        <fullName evidence="1">Uncharacterized protein</fullName>
    </submittedName>
</protein>
<accession>A0ABD5IUF9</accession>
<reference evidence="1 2" key="1">
    <citation type="submission" date="2023-03" db="EMBL/GenBank/DDBJ databases">
        <title>Bacillus Genome Sequencing.</title>
        <authorList>
            <person name="Dunlap C."/>
        </authorList>
    </citation>
    <scope>NUCLEOTIDE SEQUENCE [LARGE SCALE GENOMIC DNA]</scope>
    <source>
        <strain evidence="1 2">NRS-38</strain>
    </source>
</reference>